<protein>
    <submittedName>
        <fullName evidence="1">Uncharacterized protein</fullName>
    </submittedName>
</protein>
<dbReference type="EMBL" id="AP022613">
    <property type="protein sequence ID" value="BBZ40365.1"/>
    <property type="molecule type" value="Genomic_DNA"/>
</dbReference>
<name>A0A1X1TQJ8_9MYCO</name>
<dbReference type="AlphaFoldDB" id="A0A1X1TQJ8"/>
<evidence type="ECO:0000313" key="2">
    <source>
        <dbReference type="Proteomes" id="UP000467385"/>
    </source>
</evidence>
<sequence length="86" mass="8942">MNTSTNTNQTQHFTAIGFLRHCLAGALLAIGFVAAGFGFAATAHADDAIAPALIAPWVPTIDSYTAPWHVNCGFSGAHGSFQCTYG</sequence>
<proteinExistence type="predicted"/>
<dbReference type="STRING" id="44010.AWC00_03450"/>
<reference evidence="1 2" key="1">
    <citation type="journal article" date="2019" name="Emerg. Microbes Infect.">
        <title>Comprehensive subspecies identification of 175 nontuberculous mycobacteria species based on 7547 genomic profiles.</title>
        <authorList>
            <person name="Matsumoto Y."/>
            <person name="Kinjo T."/>
            <person name="Motooka D."/>
            <person name="Nabeya D."/>
            <person name="Jung N."/>
            <person name="Uechi K."/>
            <person name="Horii T."/>
            <person name="Iida T."/>
            <person name="Fujita J."/>
            <person name="Nakamura S."/>
        </authorList>
    </citation>
    <scope>NUCLEOTIDE SEQUENCE [LARGE SCALE GENOMIC DNA]</scope>
    <source>
        <strain evidence="1 2">JCM 14738</strain>
    </source>
</reference>
<accession>A0A1X1TQJ8</accession>
<gene>
    <name evidence="1" type="ORF">MCNS_34280</name>
</gene>
<dbReference type="Proteomes" id="UP000467385">
    <property type="component" value="Chromosome"/>
</dbReference>
<keyword evidence="2" id="KW-1185">Reference proteome</keyword>
<organism evidence="1 2">
    <name type="scientific">Mycobacterium conspicuum</name>
    <dbReference type="NCBI Taxonomy" id="44010"/>
    <lineage>
        <taxon>Bacteria</taxon>
        <taxon>Bacillati</taxon>
        <taxon>Actinomycetota</taxon>
        <taxon>Actinomycetes</taxon>
        <taxon>Mycobacteriales</taxon>
        <taxon>Mycobacteriaceae</taxon>
        <taxon>Mycobacterium</taxon>
    </lineage>
</organism>
<dbReference type="RefSeq" id="WP_085231238.1">
    <property type="nucleotide sequence ID" value="NZ_AP022613.1"/>
</dbReference>
<evidence type="ECO:0000313" key="1">
    <source>
        <dbReference type="EMBL" id="BBZ40365.1"/>
    </source>
</evidence>